<gene>
    <name evidence="1" type="ORF">THAOC_37600</name>
</gene>
<sequence>MAESEGGEGGEGGSAKHPTCHIYYRIVSSNDNDTMTDRTCRPSPAGARPGARMLLSIAAAVAASATFGNAQEQFSTGEFKHLNGSQ</sequence>
<proteinExistence type="predicted"/>
<evidence type="ECO:0000313" key="1">
    <source>
        <dbReference type="EMBL" id="EJK43909.1"/>
    </source>
</evidence>
<organism evidence="1 2">
    <name type="scientific">Thalassiosira oceanica</name>
    <name type="common">Marine diatom</name>
    <dbReference type="NCBI Taxonomy" id="159749"/>
    <lineage>
        <taxon>Eukaryota</taxon>
        <taxon>Sar</taxon>
        <taxon>Stramenopiles</taxon>
        <taxon>Ochrophyta</taxon>
        <taxon>Bacillariophyta</taxon>
        <taxon>Coscinodiscophyceae</taxon>
        <taxon>Thalassiosirophycidae</taxon>
        <taxon>Thalassiosirales</taxon>
        <taxon>Thalassiosiraceae</taxon>
        <taxon>Thalassiosira</taxon>
    </lineage>
</organism>
<comment type="caution">
    <text evidence="1">The sequence shown here is derived from an EMBL/GenBank/DDBJ whole genome shotgun (WGS) entry which is preliminary data.</text>
</comment>
<keyword evidence="2" id="KW-1185">Reference proteome</keyword>
<feature type="non-terminal residue" evidence="1">
    <location>
        <position position="86"/>
    </location>
</feature>
<accession>K0QZU4</accession>
<name>K0QZU4_THAOC</name>
<dbReference type="AlphaFoldDB" id="K0QZU4"/>
<dbReference type="EMBL" id="AGNL01050456">
    <property type="protein sequence ID" value="EJK43909.1"/>
    <property type="molecule type" value="Genomic_DNA"/>
</dbReference>
<dbReference type="Proteomes" id="UP000266841">
    <property type="component" value="Unassembled WGS sequence"/>
</dbReference>
<evidence type="ECO:0000313" key="2">
    <source>
        <dbReference type="Proteomes" id="UP000266841"/>
    </source>
</evidence>
<protein>
    <submittedName>
        <fullName evidence="1">Uncharacterized protein</fullName>
    </submittedName>
</protein>
<reference evidence="1 2" key="1">
    <citation type="journal article" date="2012" name="Genome Biol.">
        <title>Genome and low-iron response of an oceanic diatom adapted to chronic iron limitation.</title>
        <authorList>
            <person name="Lommer M."/>
            <person name="Specht M."/>
            <person name="Roy A.S."/>
            <person name="Kraemer L."/>
            <person name="Andreson R."/>
            <person name="Gutowska M.A."/>
            <person name="Wolf J."/>
            <person name="Bergner S.V."/>
            <person name="Schilhabel M.B."/>
            <person name="Klostermeier U.C."/>
            <person name="Beiko R.G."/>
            <person name="Rosenstiel P."/>
            <person name="Hippler M."/>
            <person name="Laroche J."/>
        </authorList>
    </citation>
    <scope>NUCLEOTIDE SEQUENCE [LARGE SCALE GENOMIC DNA]</scope>
    <source>
        <strain evidence="1 2">CCMP1005</strain>
    </source>
</reference>